<organism evidence="1 2">
    <name type="scientific">Lactuca sativa</name>
    <name type="common">Garden lettuce</name>
    <dbReference type="NCBI Taxonomy" id="4236"/>
    <lineage>
        <taxon>Eukaryota</taxon>
        <taxon>Viridiplantae</taxon>
        <taxon>Streptophyta</taxon>
        <taxon>Embryophyta</taxon>
        <taxon>Tracheophyta</taxon>
        <taxon>Spermatophyta</taxon>
        <taxon>Magnoliopsida</taxon>
        <taxon>eudicotyledons</taxon>
        <taxon>Gunneridae</taxon>
        <taxon>Pentapetalae</taxon>
        <taxon>asterids</taxon>
        <taxon>campanulids</taxon>
        <taxon>Asterales</taxon>
        <taxon>Asteraceae</taxon>
        <taxon>Cichorioideae</taxon>
        <taxon>Cichorieae</taxon>
        <taxon>Lactucinae</taxon>
        <taxon>Lactuca</taxon>
    </lineage>
</organism>
<proteinExistence type="predicted"/>
<dbReference type="AlphaFoldDB" id="A0A9R1WDP6"/>
<name>A0A9R1WDP6_LACSA</name>
<evidence type="ECO:0000313" key="1">
    <source>
        <dbReference type="EMBL" id="KAJ0221849.1"/>
    </source>
</evidence>
<dbReference type="EMBL" id="NBSK02000002">
    <property type="protein sequence ID" value="KAJ0221849.1"/>
    <property type="molecule type" value="Genomic_DNA"/>
</dbReference>
<reference evidence="1 2" key="1">
    <citation type="journal article" date="2017" name="Nat. Commun.">
        <title>Genome assembly with in vitro proximity ligation data and whole-genome triplication in lettuce.</title>
        <authorList>
            <person name="Reyes-Chin-Wo S."/>
            <person name="Wang Z."/>
            <person name="Yang X."/>
            <person name="Kozik A."/>
            <person name="Arikit S."/>
            <person name="Song C."/>
            <person name="Xia L."/>
            <person name="Froenicke L."/>
            <person name="Lavelle D.O."/>
            <person name="Truco M.J."/>
            <person name="Xia R."/>
            <person name="Zhu S."/>
            <person name="Xu C."/>
            <person name="Xu H."/>
            <person name="Xu X."/>
            <person name="Cox K."/>
            <person name="Korf I."/>
            <person name="Meyers B.C."/>
            <person name="Michelmore R.W."/>
        </authorList>
    </citation>
    <scope>NUCLEOTIDE SEQUENCE [LARGE SCALE GENOMIC DNA]</scope>
    <source>
        <strain evidence="2">cv. Salinas</strain>
        <tissue evidence="1">Seedlings</tissue>
    </source>
</reference>
<sequence length="109" mass="12893">MVLQFLEKLHECIGDMECPKTVTDRAPTIVVRIQNVFENAQHGLCCFHIIGNIVHTFEKKAILFRKLVRAYKTTEFEFYWGRLRNIRDDVATYLSQIPHEKWTMRIALP</sequence>
<keyword evidence="2" id="KW-1185">Reference proteome</keyword>
<protein>
    <recommendedName>
        <fullName evidence="3">Protein FAR1-RELATED SEQUENCE</fullName>
    </recommendedName>
</protein>
<accession>A0A9R1WDP6</accession>
<dbReference type="Proteomes" id="UP000235145">
    <property type="component" value="Unassembled WGS sequence"/>
</dbReference>
<comment type="caution">
    <text evidence="1">The sequence shown here is derived from an EMBL/GenBank/DDBJ whole genome shotgun (WGS) entry which is preliminary data.</text>
</comment>
<evidence type="ECO:0000313" key="2">
    <source>
        <dbReference type="Proteomes" id="UP000235145"/>
    </source>
</evidence>
<evidence type="ECO:0008006" key="3">
    <source>
        <dbReference type="Google" id="ProtNLM"/>
    </source>
</evidence>
<gene>
    <name evidence="1" type="ORF">LSAT_V11C200068600</name>
</gene>